<evidence type="ECO:0000313" key="2">
    <source>
        <dbReference type="Proteomes" id="UP000078200"/>
    </source>
</evidence>
<reference evidence="1" key="1">
    <citation type="submission" date="2020-05" db="UniProtKB">
        <authorList>
            <consortium name="EnsemblMetazoa"/>
        </authorList>
    </citation>
    <scope>IDENTIFICATION</scope>
    <source>
        <strain evidence="1">TTRI</strain>
    </source>
</reference>
<sequence>MKDENNNNELIMLLFQLVVVVIVAAVVADKEYATLSLSVFFFHDRNYNHEHASQNNDPNVISSVISSNIEELYPLPRQNLTKVEVEFQLLSPQNCFSNNCLWLSLWGGRKQFMVFMHEKCVEPFSFQWFAKLINDSNNG</sequence>
<dbReference type="AlphaFoldDB" id="A0A1A9VPU0"/>
<accession>A0A1A9VPU0</accession>
<organism evidence="1 2">
    <name type="scientific">Glossina austeni</name>
    <name type="common">Savannah tsetse fly</name>
    <dbReference type="NCBI Taxonomy" id="7395"/>
    <lineage>
        <taxon>Eukaryota</taxon>
        <taxon>Metazoa</taxon>
        <taxon>Ecdysozoa</taxon>
        <taxon>Arthropoda</taxon>
        <taxon>Hexapoda</taxon>
        <taxon>Insecta</taxon>
        <taxon>Pterygota</taxon>
        <taxon>Neoptera</taxon>
        <taxon>Endopterygota</taxon>
        <taxon>Diptera</taxon>
        <taxon>Brachycera</taxon>
        <taxon>Muscomorpha</taxon>
        <taxon>Hippoboscoidea</taxon>
        <taxon>Glossinidae</taxon>
        <taxon>Glossina</taxon>
    </lineage>
</organism>
<dbReference type="Proteomes" id="UP000078200">
    <property type="component" value="Unassembled WGS sequence"/>
</dbReference>
<proteinExistence type="predicted"/>
<evidence type="ECO:0000313" key="1">
    <source>
        <dbReference type="EnsemblMetazoa" id="GAUT043731-PA"/>
    </source>
</evidence>
<name>A0A1A9VPU0_GLOAU</name>
<dbReference type="VEuPathDB" id="VectorBase:GAUT043731"/>
<keyword evidence="2" id="KW-1185">Reference proteome</keyword>
<dbReference type="EnsemblMetazoa" id="GAUT043731-RA">
    <property type="protein sequence ID" value="GAUT043731-PA"/>
    <property type="gene ID" value="GAUT043731"/>
</dbReference>
<protein>
    <submittedName>
        <fullName evidence="1">Uncharacterized protein</fullName>
    </submittedName>
</protein>